<proteinExistence type="predicted"/>
<evidence type="ECO:0000313" key="2">
    <source>
        <dbReference type="Proteomes" id="UP000002277"/>
    </source>
</evidence>
<dbReference type="OMA" id="CKGYELI"/>
<protein>
    <submittedName>
        <fullName evidence="1">Uncharacterized protein</fullName>
    </submittedName>
</protein>
<reference evidence="1" key="2">
    <citation type="submission" date="2025-08" db="UniProtKB">
        <authorList>
            <consortium name="Ensembl"/>
        </authorList>
    </citation>
    <scope>IDENTIFICATION</scope>
</reference>
<name>A0A2I3S1W2_PANTR</name>
<organism evidence="1 2">
    <name type="scientific">Pan troglodytes</name>
    <name type="common">Chimpanzee</name>
    <dbReference type="NCBI Taxonomy" id="9598"/>
    <lineage>
        <taxon>Eukaryota</taxon>
        <taxon>Metazoa</taxon>
        <taxon>Chordata</taxon>
        <taxon>Craniata</taxon>
        <taxon>Vertebrata</taxon>
        <taxon>Euteleostomi</taxon>
        <taxon>Mammalia</taxon>
        <taxon>Eutheria</taxon>
        <taxon>Euarchontoglires</taxon>
        <taxon>Primates</taxon>
        <taxon>Haplorrhini</taxon>
        <taxon>Catarrhini</taxon>
        <taxon>Hominidae</taxon>
        <taxon>Pan</taxon>
    </lineage>
</organism>
<dbReference type="GeneTree" id="ENSGT00550000076359"/>
<reference evidence="1 2" key="1">
    <citation type="journal article" date="2005" name="Nature">
        <title>Initial sequence of the chimpanzee genome and comparison with the human genome.</title>
        <authorList>
            <consortium name="Chimpanzee sequencing and analysis consortium"/>
        </authorList>
    </citation>
    <scope>NUCLEOTIDE SEQUENCE [LARGE SCALE GENOMIC DNA]</scope>
</reference>
<dbReference type="Bgee" id="ENSPTRG00000049098">
    <property type="expression patterns" value="Expressed in adult mammalian kidney and 3 other cell types or tissues"/>
</dbReference>
<dbReference type="AlphaFoldDB" id="A0A2I3S1W2"/>
<keyword evidence="2" id="KW-1185">Reference proteome</keyword>
<accession>A0A2I3S1W2</accession>
<reference evidence="1" key="3">
    <citation type="submission" date="2025-09" db="UniProtKB">
        <authorList>
            <consortium name="Ensembl"/>
        </authorList>
    </citation>
    <scope>IDENTIFICATION</scope>
</reference>
<evidence type="ECO:0000313" key="1">
    <source>
        <dbReference type="Ensembl" id="ENSPTRP00000070821.1"/>
    </source>
</evidence>
<dbReference type="EMBL" id="AACZ04056262">
    <property type="status" value="NOT_ANNOTATED_CDS"/>
    <property type="molecule type" value="Genomic_DNA"/>
</dbReference>
<dbReference type="InParanoid" id="A0A2I3S1W2"/>
<dbReference type="Proteomes" id="UP000002277">
    <property type="component" value="Chromosome 1"/>
</dbReference>
<sequence length="59" mass="6767">MNINLTYGEGFLCFCKGCELISYIDSCICLKYTAITDNKIINISLWFKLMLFISLTDKS</sequence>
<dbReference type="Ensembl" id="ENSPTRT00000092374.1">
    <property type="protein sequence ID" value="ENSPTRP00000070821.1"/>
    <property type="gene ID" value="ENSPTRG00000049098.1"/>
</dbReference>